<evidence type="ECO:0000313" key="14">
    <source>
        <dbReference type="EMBL" id="PLR33055.1"/>
    </source>
</evidence>
<dbReference type="InterPro" id="IPR042186">
    <property type="entry name" value="FimD_plug_dom"/>
</dbReference>
<dbReference type="Gene3D" id="3.10.20.410">
    <property type="match status" value="1"/>
</dbReference>
<dbReference type="RefSeq" id="WP_101817697.1">
    <property type="nucleotide sequence ID" value="NZ_PJZF01000018.1"/>
</dbReference>
<dbReference type="GO" id="GO:0009279">
    <property type="term" value="C:cell outer membrane"/>
    <property type="evidence" value="ECO:0007669"/>
    <property type="project" value="UniProtKB-SubCell"/>
</dbReference>
<feature type="domain" description="PapC-like C-terminal" evidence="12">
    <location>
        <begin position="778"/>
        <end position="841"/>
    </location>
</feature>
<evidence type="ECO:0000256" key="3">
    <source>
        <dbReference type="ARBA" id="ARBA00022448"/>
    </source>
</evidence>
<dbReference type="FunFam" id="2.60.40.3110:FF:000001">
    <property type="entry name" value="Putative fimbrial outer membrane usher"/>
    <property type="match status" value="1"/>
</dbReference>
<evidence type="ECO:0000256" key="5">
    <source>
        <dbReference type="ARBA" id="ARBA00022558"/>
    </source>
</evidence>
<evidence type="ECO:0000259" key="13">
    <source>
        <dbReference type="Pfam" id="PF13954"/>
    </source>
</evidence>
<dbReference type="Pfam" id="PF00577">
    <property type="entry name" value="Usher"/>
    <property type="match status" value="1"/>
</dbReference>
<dbReference type="Proteomes" id="UP000234240">
    <property type="component" value="Unassembled WGS sequence"/>
</dbReference>
<dbReference type="GO" id="GO:0009297">
    <property type="term" value="P:pilus assembly"/>
    <property type="evidence" value="ECO:0007669"/>
    <property type="project" value="InterPro"/>
</dbReference>
<evidence type="ECO:0000256" key="6">
    <source>
        <dbReference type="ARBA" id="ARBA00022692"/>
    </source>
</evidence>
<keyword evidence="4" id="KW-1134">Transmembrane beta strand</keyword>
<evidence type="ECO:0000256" key="10">
    <source>
        <dbReference type="RuleBase" id="RU003884"/>
    </source>
</evidence>
<evidence type="ECO:0000256" key="11">
    <source>
        <dbReference type="SAM" id="MobiDB-lite"/>
    </source>
</evidence>
<dbReference type="InterPro" id="IPR018030">
    <property type="entry name" value="Fimbrial_membr_usher_CS"/>
</dbReference>
<dbReference type="PROSITE" id="PS01151">
    <property type="entry name" value="FIMBRIAL_USHER"/>
    <property type="match status" value="1"/>
</dbReference>
<comment type="similarity">
    <text evidence="2 10">Belongs to the fimbrial export usher family.</text>
</comment>
<evidence type="ECO:0000256" key="4">
    <source>
        <dbReference type="ARBA" id="ARBA00022452"/>
    </source>
</evidence>
<dbReference type="EMBL" id="PJZF01000018">
    <property type="protein sequence ID" value="PLR33055.1"/>
    <property type="molecule type" value="Genomic_DNA"/>
</dbReference>
<proteinExistence type="inferred from homology"/>
<evidence type="ECO:0000256" key="2">
    <source>
        <dbReference type="ARBA" id="ARBA00008064"/>
    </source>
</evidence>
<keyword evidence="8 10" id="KW-0472">Membrane</keyword>
<gene>
    <name evidence="14" type="ORF">CYR55_17760</name>
</gene>
<dbReference type="PANTHER" id="PTHR30451:SF21">
    <property type="entry name" value="FIMBRIAL USHER DOMAIN-CONTAINING PROTEIN YDET-RELATED"/>
    <property type="match status" value="1"/>
</dbReference>
<keyword evidence="9 10" id="KW-0998">Cell outer membrane</keyword>
<evidence type="ECO:0000259" key="12">
    <source>
        <dbReference type="Pfam" id="PF13953"/>
    </source>
</evidence>
<feature type="domain" description="PapC N-terminal" evidence="13">
    <location>
        <begin position="33"/>
        <end position="178"/>
    </location>
</feature>
<dbReference type="OrthoDB" id="6554712at2"/>
<comment type="caution">
    <text evidence="14">The sequence shown here is derived from an EMBL/GenBank/DDBJ whole genome shotgun (WGS) entry which is preliminary data.</text>
</comment>
<reference evidence="14 15" key="1">
    <citation type="submission" date="2017-12" db="EMBL/GenBank/DDBJ databases">
        <title>Characterization of six clinical isolates of Enterochimera gen. nov., a novel genus of the Yersiniaciae family and the three species Enterochimera arupensis sp. nov., Enterochimera coloradensis sp. nov, and Enterochimera californica sp. nov.</title>
        <authorList>
            <person name="Rossi A."/>
            <person name="Fisher M."/>
        </authorList>
    </citation>
    <scope>NUCLEOTIDE SEQUENCE [LARGE SCALE GENOMIC DNA]</scope>
    <source>
        <strain evidence="15">2015-Iso6</strain>
    </source>
</reference>
<dbReference type="AlphaFoldDB" id="A0A2N5DZ76"/>
<keyword evidence="5 10" id="KW-1029">Fimbrium biogenesis</keyword>
<dbReference type="Pfam" id="PF13954">
    <property type="entry name" value="PapC_N"/>
    <property type="match status" value="1"/>
</dbReference>
<evidence type="ECO:0000256" key="9">
    <source>
        <dbReference type="ARBA" id="ARBA00023237"/>
    </source>
</evidence>
<dbReference type="Gene3D" id="2.60.40.2070">
    <property type="match status" value="1"/>
</dbReference>
<dbReference type="SUPFAM" id="SSF141729">
    <property type="entry name" value="FimD N-terminal domain-like"/>
    <property type="match status" value="1"/>
</dbReference>
<keyword evidence="15" id="KW-1185">Reference proteome</keyword>
<dbReference type="Gene3D" id="2.60.40.3110">
    <property type="match status" value="1"/>
</dbReference>
<dbReference type="InterPro" id="IPR025885">
    <property type="entry name" value="PapC_N"/>
</dbReference>
<evidence type="ECO:0000256" key="8">
    <source>
        <dbReference type="ARBA" id="ARBA00023136"/>
    </source>
</evidence>
<dbReference type="InterPro" id="IPR025949">
    <property type="entry name" value="PapC-like_C"/>
</dbReference>
<evidence type="ECO:0000313" key="15">
    <source>
        <dbReference type="Proteomes" id="UP000234240"/>
    </source>
</evidence>
<accession>A0A2N5DZ76</accession>
<sequence length="857" mass="92593">MPSSLTGRTPRPAPVLWLFALSLFAAEGRAEGYFDPRAFDIDNPTQQPVDLSQFDTPGGQLPGSYHVDIVLNLTHQATRDVTFVRIGNRLEPQFTPAELAELGVNVAGLPLLRDLPPDTPVAPLADYIPDASTQFDFARQRLTLSVPQVALRNTARGTVPPERWDNGVPALLANYNVTGQKATSRESGAPPANSYYLNLLSGANWGAWRLRNYSTYMTDSESSDDGSYRRRWDTLRTWLQRDVPALQSALVIGDGATSSDIFDSVPFRGLLLASADDMLPDSRRGFAPVVRGIARSNARVTIRQNGNVIDQRYVPPGAFVIDDLYPTSSGGTLAVTVTEADGSEQHFTQAFAAVPMMQREGRLNYEGVAGAYRSNYGNYRPGFGQVTLRYGFPHAVTGYGGLLVAEDYQSALLGVGLGLGYAGSVSLDAAQARTTLPARFTREPQRGAAFRLQYNKVVELTNTSLTLAATRYASQGYFTFADAADIHDRQNDDGGWLSSHNRRSRLQVNLNQPLGKGGGSLYLSAYQQQYWGTGGYERNLNVGYSTTFRRISLSLSYAWVQSVSSPDDDDDDNDNRQTDDRQFSLTVQVPLDGWLPGAYASYSATTDAARHHSQQVGLNGSALEDGNLSYTLQAGYDNQYGGSSGLATVDYRSTYGEAGLGYNYDSSGSRANYRLQGSAVATPYGAALGQPVGETLALVHTPGAGGVKIRNNIGVHTDPRGYLVAPYLAPYRENRLVLDTTTLPENTDLPMATQTVVPTKGAVVLAEFATHLGYRVVVTLMRDGRPLPFGAVATLAGDPSVTGIVGDGGELYLSGVPPEAEIVVKWGNGAQQMCRARLTLPHEDQGAPVRSVQAACR</sequence>
<name>A0A2N5DZ76_9GAMM</name>
<evidence type="ECO:0000256" key="7">
    <source>
        <dbReference type="ARBA" id="ARBA00022729"/>
    </source>
</evidence>
<dbReference type="Gene3D" id="2.60.40.2610">
    <property type="entry name" value="Outer membrane usher protein FimD, plug domain"/>
    <property type="match status" value="1"/>
</dbReference>
<evidence type="ECO:0000256" key="1">
    <source>
        <dbReference type="ARBA" id="ARBA00004571"/>
    </source>
</evidence>
<keyword evidence="3 10" id="KW-0813">Transport</keyword>
<comment type="subcellular location">
    <subcellularLocation>
        <location evidence="1 10">Cell outer membrane</location>
        <topology evidence="1 10">Multi-pass membrane protein</topology>
    </subcellularLocation>
</comment>
<keyword evidence="6 10" id="KW-0812">Transmembrane</keyword>
<dbReference type="FunFam" id="2.60.40.2610:FF:000001">
    <property type="entry name" value="Outer membrane fimbrial usher protein"/>
    <property type="match status" value="1"/>
</dbReference>
<organism evidence="14 15">
    <name type="scientific">Chimaeribacter californicus</name>
    <dbReference type="NCBI Taxonomy" id="2060067"/>
    <lineage>
        <taxon>Bacteria</taxon>
        <taxon>Pseudomonadati</taxon>
        <taxon>Pseudomonadota</taxon>
        <taxon>Gammaproteobacteria</taxon>
        <taxon>Enterobacterales</taxon>
        <taxon>Yersiniaceae</taxon>
        <taxon>Chimaeribacter</taxon>
    </lineage>
</organism>
<dbReference type="InterPro" id="IPR037224">
    <property type="entry name" value="PapC_N_sf"/>
</dbReference>
<dbReference type="InterPro" id="IPR000015">
    <property type="entry name" value="Fimb_usher"/>
</dbReference>
<keyword evidence="7" id="KW-0732">Signal</keyword>
<dbReference type="InterPro" id="IPR043142">
    <property type="entry name" value="PapC-like_C_sf"/>
</dbReference>
<protein>
    <submittedName>
        <fullName evidence="14">Fimbrial assembly protein</fullName>
    </submittedName>
</protein>
<feature type="region of interest" description="Disordered" evidence="11">
    <location>
        <begin position="564"/>
        <end position="583"/>
    </location>
</feature>
<dbReference type="Pfam" id="PF13953">
    <property type="entry name" value="PapC_C"/>
    <property type="match status" value="1"/>
</dbReference>
<dbReference type="PANTHER" id="PTHR30451">
    <property type="entry name" value="OUTER MEMBRANE USHER PROTEIN"/>
    <property type="match status" value="1"/>
</dbReference>
<dbReference type="GO" id="GO:0015473">
    <property type="term" value="F:fimbrial usher porin activity"/>
    <property type="evidence" value="ECO:0007669"/>
    <property type="project" value="InterPro"/>
</dbReference>